<dbReference type="PANTHER" id="PTHR30383">
    <property type="entry name" value="THIOESTERASE 1/PROTEASE 1/LYSOPHOSPHOLIPASE L1"/>
    <property type="match status" value="1"/>
</dbReference>
<evidence type="ECO:0000256" key="1">
    <source>
        <dbReference type="ARBA" id="ARBA00000368"/>
    </source>
</evidence>
<dbReference type="NCBIfam" id="NF007819">
    <property type="entry name" value="PRK10528.1"/>
    <property type="match status" value="1"/>
</dbReference>
<evidence type="ECO:0000259" key="30">
    <source>
        <dbReference type="Pfam" id="PF13472"/>
    </source>
</evidence>
<evidence type="ECO:0000256" key="17">
    <source>
        <dbReference type="ARBA" id="ARBA00052958"/>
    </source>
</evidence>
<evidence type="ECO:0000256" key="26">
    <source>
        <dbReference type="ARBA" id="ARBA00079606"/>
    </source>
</evidence>
<comment type="catalytic activity">
    <reaction evidence="15">
        <text>(9Z)-octadecenoyl-[ACP] + H2O = (9Z)-octadecenoate + holo-[ACP] + H(+)</text>
        <dbReference type="Rhea" id="RHEA:15057"/>
        <dbReference type="Rhea" id="RHEA-COMP:9685"/>
        <dbReference type="Rhea" id="RHEA-COMP:9924"/>
        <dbReference type="ChEBI" id="CHEBI:15377"/>
        <dbReference type="ChEBI" id="CHEBI:15378"/>
        <dbReference type="ChEBI" id="CHEBI:30823"/>
        <dbReference type="ChEBI" id="CHEBI:64479"/>
        <dbReference type="ChEBI" id="CHEBI:78783"/>
        <dbReference type="EC" id="3.1.2.14"/>
    </reaction>
    <physiologicalReaction direction="left-to-right" evidence="15">
        <dbReference type="Rhea" id="RHEA:15058"/>
    </physiologicalReaction>
</comment>
<feature type="domain" description="SGNH hydrolase-type esterase" evidence="30">
    <location>
        <begin position="34"/>
        <end position="192"/>
    </location>
</feature>
<dbReference type="EMBL" id="CP118390">
    <property type="protein sequence ID" value="WDU90337.1"/>
    <property type="molecule type" value="Genomic_DNA"/>
</dbReference>
<comment type="catalytic activity">
    <reaction evidence="1">
        <text>a phenyl acetate + H2O = a phenol + acetate + H(+)</text>
        <dbReference type="Rhea" id="RHEA:17309"/>
        <dbReference type="ChEBI" id="CHEBI:15377"/>
        <dbReference type="ChEBI" id="CHEBI:15378"/>
        <dbReference type="ChEBI" id="CHEBI:30089"/>
        <dbReference type="ChEBI" id="CHEBI:33853"/>
        <dbReference type="ChEBI" id="CHEBI:140310"/>
        <dbReference type="EC" id="3.1.1.2"/>
    </reaction>
</comment>
<dbReference type="EC" id="3.1.1.2" evidence="5"/>
<comment type="similarity">
    <text evidence="2">Belongs to the 'GDSL' lipolytic enzyme family.</text>
</comment>
<evidence type="ECO:0000256" key="10">
    <source>
        <dbReference type="ARBA" id="ARBA00047734"/>
    </source>
</evidence>
<comment type="catalytic activity">
    <reaction evidence="14">
        <text>an octanoate ester + H2O = an aliphatic alcohol + octanoate + H(+)</text>
        <dbReference type="Rhea" id="RHEA:47356"/>
        <dbReference type="ChEBI" id="CHEBI:2571"/>
        <dbReference type="ChEBI" id="CHEBI:15377"/>
        <dbReference type="ChEBI" id="CHEBI:15378"/>
        <dbReference type="ChEBI" id="CHEBI:25646"/>
        <dbReference type="ChEBI" id="CHEBI:87657"/>
    </reaction>
</comment>
<dbReference type="EC" id="3.1.2.2" evidence="9"/>
<sequence>MMNFNYVLRWHRILLMVVMILCGLTAARADTLLVLGDSLSAAYRLPEQQGWVARLAQQWQLRTPPLTVINASISGDTAEQGLLRLPELLQQHRPRWVLIELGANDGLHGIAPDAIAAALSAIIERVQRAGATPLLMQIRLPPNYGRRYGDAFAAIYPQLAARFGVALLPFYMEAVVGHPDWIQDDGLHPNALAQPFIADWMAQRLLPQLTRAENGAPSIN</sequence>
<dbReference type="Gene3D" id="3.40.50.1110">
    <property type="entry name" value="SGNH hydrolase"/>
    <property type="match status" value="1"/>
</dbReference>
<dbReference type="SUPFAM" id="SSF52266">
    <property type="entry name" value="SGNH hydrolase"/>
    <property type="match status" value="1"/>
</dbReference>
<comment type="catalytic activity">
    <reaction evidence="13">
        <text>a butanoate ester + H2O = an aliphatic alcohol + butanoate + H(+)</text>
        <dbReference type="Rhea" id="RHEA:47348"/>
        <dbReference type="ChEBI" id="CHEBI:2571"/>
        <dbReference type="ChEBI" id="CHEBI:15377"/>
        <dbReference type="ChEBI" id="CHEBI:15378"/>
        <dbReference type="ChEBI" id="CHEBI:17968"/>
        <dbReference type="ChEBI" id="CHEBI:50477"/>
    </reaction>
</comment>
<dbReference type="RefSeq" id="WP_073383442.1">
    <property type="nucleotide sequence ID" value="NC_013508.1"/>
</dbReference>
<dbReference type="Pfam" id="PF13472">
    <property type="entry name" value="Lipase_GDSL_2"/>
    <property type="match status" value="1"/>
</dbReference>
<evidence type="ECO:0000256" key="9">
    <source>
        <dbReference type="ARBA" id="ARBA00038848"/>
    </source>
</evidence>
<evidence type="ECO:0000256" key="13">
    <source>
        <dbReference type="ARBA" id="ARBA00050473"/>
    </source>
</evidence>
<dbReference type="GeneID" id="72529486"/>
<evidence type="ECO:0000313" key="32">
    <source>
        <dbReference type="Proteomes" id="UP001223683"/>
    </source>
</evidence>
<evidence type="ECO:0000256" key="20">
    <source>
        <dbReference type="ARBA" id="ARBA00074468"/>
    </source>
</evidence>
<dbReference type="CDD" id="cd01822">
    <property type="entry name" value="Lysophospholipase_L1_like"/>
    <property type="match status" value="1"/>
</dbReference>
<evidence type="ECO:0000256" key="27">
    <source>
        <dbReference type="ARBA" id="ARBA00080218"/>
    </source>
</evidence>
<dbReference type="EC" id="3.1.2.14" evidence="3"/>
<evidence type="ECO:0000256" key="6">
    <source>
        <dbReference type="ARBA" id="ARBA00022729"/>
    </source>
</evidence>
<evidence type="ECO:0000256" key="29">
    <source>
        <dbReference type="ARBA" id="ARBA00082145"/>
    </source>
</evidence>
<comment type="catalytic activity">
    <reaction evidence="11">
        <text>a 1-acyl-sn-glycero-3-phosphocholine + H2O = sn-glycerol 3-phosphocholine + a fatty acid + H(+)</text>
        <dbReference type="Rhea" id="RHEA:15177"/>
        <dbReference type="ChEBI" id="CHEBI:15377"/>
        <dbReference type="ChEBI" id="CHEBI:15378"/>
        <dbReference type="ChEBI" id="CHEBI:16870"/>
        <dbReference type="ChEBI" id="CHEBI:28868"/>
        <dbReference type="ChEBI" id="CHEBI:58168"/>
        <dbReference type="EC" id="3.1.1.5"/>
    </reaction>
</comment>
<organism evidence="31 32">
    <name type="scientific">Edwardsiella piscicida</name>
    <dbReference type="NCBI Taxonomy" id="1263550"/>
    <lineage>
        <taxon>Bacteria</taxon>
        <taxon>Pseudomonadati</taxon>
        <taxon>Pseudomonadota</taxon>
        <taxon>Gammaproteobacteria</taxon>
        <taxon>Enterobacterales</taxon>
        <taxon>Hafniaceae</taxon>
        <taxon>Edwardsiella</taxon>
    </lineage>
</organism>
<comment type="catalytic activity">
    <reaction evidence="12">
        <text>(9Z)-hexadecenoyl-CoA + H2O = (9Z)-hexadecenoate + CoA + H(+)</text>
        <dbReference type="Rhea" id="RHEA:40131"/>
        <dbReference type="ChEBI" id="CHEBI:15377"/>
        <dbReference type="ChEBI" id="CHEBI:15378"/>
        <dbReference type="ChEBI" id="CHEBI:32372"/>
        <dbReference type="ChEBI" id="CHEBI:57287"/>
        <dbReference type="ChEBI" id="CHEBI:61540"/>
    </reaction>
    <physiologicalReaction direction="left-to-right" evidence="12">
        <dbReference type="Rhea" id="RHEA:40132"/>
    </physiologicalReaction>
</comment>
<evidence type="ECO:0000256" key="23">
    <source>
        <dbReference type="ARBA" id="ARBA00078270"/>
    </source>
</evidence>
<dbReference type="InterPro" id="IPR013830">
    <property type="entry name" value="SGNH_hydro"/>
</dbReference>
<evidence type="ECO:0000256" key="16">
    <source>
        <dbReference type="ARBA" id="ARBA00052918"/>
    </source>
</evidence>
<dbReference type="EC" id="3.1.1.5" evidence="4"/>
<accession>A0AAQ3H447</accession>
<dbReference type="FunFam" id="3.40.50.1110:FF:000001">
    <property type="entry name" value="Multifunctional acyl-CoA thioesterase I"/>
    <property type="match status" value="1"/>
</dbReference>
<dbReference type="PANTHER" id="PTHR30383:SF24">
    <property type="entry name" value="THIOESTERASE 1_PROTEASE 1_LYSOPHOSPHOLIPASE L1"/>
    <property type="match status" value="1"/>
</dbReference>
<evidence type="ECO:0000256" key="15">
    <source>
        <dbReference type="ARBA" id="ARBA00052435"/>
    </source>
</evidence>
<evidence type="ECO:0000256" key="25">
    <source>
        <dbReference type="ARBA" id="ARBA00079125"/>
    </source>
</evidence>
<evidence type="ECO:0000256" key="2">
    <source>
        <dbReference type="ARBA" id="ARBA00008668"/>
    </source>
</evidence>
<evidence type="ECO:0000256" key="24">
    <source>
        <dbReference type="ARBA" id="ARBA00078278"/>
    </source>
</evidence>
<evidence type="ECO:0000256" key="8">
    <source>
        <dbReference type="ARBA" id="ARBA00035852"/>
    </source>
</evidence>
<gene>
    <name evidence="31" type="primary">tesA</name>
    <name evidence="31" type="ORF">PWJ79_12960</name>
</gene>
<dbReference type="GO" id="GO:0016297">
    <property type="term" value="F:fatty acyl-[ACP] hydrolase activity"/>
    <property type="evidence" value="ECO:0007669"/>
    <property type="project" value="UniProtKB-EC"/>
</dbReference>
<reference evidence="31" key="1">
    <citation type="submission" date="2022-10" db="EMBL/GenBank/DDBJ databases">
        <title>Complete genome of Ep21-8.</title>
        <authorList>
            <person name="Kang Y.-R."/>
            <person name="Kim D.-H."/>
        </authorList>
    </citation>
    <scope>NUCLEOTIDE SEQUENCE</scope>
    <source>
        <strain evidence="31">Ep21-8</strain>
    </source>
</reference>
<protein>
    <recommendedName>
        <fullName evidence="20">Thioesterase 1/protease 1/lysophospholipase L1</fullName>
        <ecNumber evidence="5">3.1.1.2</ecNumber>
        <ecNumber evidence="4">3.1.1.5</ecNumber>
        <ecNumber evidence="3">3.1.2.14</ecNumber>
        <ecNumber evidence="9">3.1.2.2</ecNumber>
    </recommendedName>
    <alternativeName>
        <fullName evidence="27">Acyl-CoA thioesterase 1</fullName>
    </alternativeName>
    <alternativeName>
        <fullName evidence="28">Acyl-CoA thioesterase I</fullName>
    </alternativeName>
    <alternativeName>
        <fullName evidence="26">Arylesterase</fullName>
    </alternativeName>
    <alternativeName>
        <fullName evidence="21">Lysophospholipase L1</fullName>
    </alternativeName>
    <alternativeName>
        <fullName evidence="29">Oleoyl-[acyl-carrier-protein] hydrolase</fullName>
    </alternativeName>
    <alternativeName>
        <fullName evidence="25">Phospholipid degradation C</fullName>
    </alternativeName>
    <alternativeName>
        <fullName evidence="23">Protease 1</fullName>
    </alternativeName>
    <alternativeName>
        <fullName evidence="24">Protease I</fullName>
    </alternativeName>
    <alternativeName>
        <fullName evidence="22">Thioesterase I/protease I</fullName>
    </alternativeName>
</protein>
<name>A0AAQ3H447_EDWPI</name>
<proteinExistence type="inferred from homology"/>
<evidence type="ECO:0000256" key="7">
    <source>
        <dbReference type="ARBA" id="ARBA00022801"/>
    </source>
</evidence>
<evidence type="ECO:0000313" key="31">
    <source>
        <dbReference type="EMBL" id="WDU90337.1"/>
    </source>
</evidence>
<comment type="catalytic activity">
    <reaction evidence="8">
        <text>(5Z,8Z,11Z,14Z)-eicosatetraenoyl-CoA + H2O = (5Z,8Z,11Z,14Z)-eicosatetraenoate + CoA + H(+)</text>
        <dbReference type="Rhea" id="RHEA:40151"/>
        <dbReference type="ChEBI" id="CHEBI:15377"/>
        <dbReference type="ChEBI" id="CHEBI:15378"/>
        <dbReference type="ChEBI" id="CHEBI:32395"/>
        <dbReference type="ChEBI" id="CHEBI:57287"/>
        <dbReference type="ChEBI" id="CHEBI:57368"/>
    </reaction>
    <physiologicalReaction direction="left-to-right" evidence="8">
        <dbReference type="Rhea" id="RHEA:40152"/>
    </physiologicalReaction>
</comment>
<evidence type="ECO:0000256" key="5">
    <source>
        <dbReference type="ARBA" id="ARBA00013277"/>
    </source>
</evidence>
<evidence type="ECO:0000256" key="21">
    <source>
        <dbReference type="ARBA" id="ARBA00076150"/>
    </source>
</evidence>
<comment type="subunit">
    <text evidence="19">Monomer or homotetramer.</text>
</comment>
<evidence type="ECO:0000256" key="3">
    <source>
        <dbReference type="ARBA" id="ARBA00012480"/>
    </source>
</evidence>
<dbReference type="Proteomes" id="UP001223683">
    <property type="component" value="Chromosome"/>
</dbReference>
<evidence type="ECO:0000256" key="4">
    <source>
        <dbReference type="ARBA" id="ARBA00013274"/>
    </source>
</evidence>
<dbReference type="GO" id="GO:0004622">
    <property type="term" value="F:phosphatidylcholine lysophospholipase activity"/>
    <property type="evidence" value="ECO:0007669"/>
    <property type="project" value="UniProtKB-EC"/>
</dbReference>
<comment type="catalytic activity">
    <reaction evidence="18">
        <text>a fatty acyl-CoA + H2O = a fatty acid + CoA + H(+)</text>
        <dbReference type="Rhea" id="RHEA:16781"/>
        <dbReference type="ChEBI" id="CHEBI:15377"/>
        <dbReference type="ChEBI" id="CHEBI:15378"/>
        <dbReference type="ChEBI" id="CHEBI:28868"/>
        <dbReference type="ChEBI" id="CHEBI:57287"/>
        <dbReference type="ChEBI" id="CHEBI:77636"/>
    </reaction>
    <physiologicalReaction direction="left-to-right" evidence="18">
        <dbReference type="Rhea" id="RHEA:16782"/>
    </physiologicalReaction>
</comment>
<dbReference type="InterPro" id="IPR051532">
    <property type="entry name" value="Ester_Hydrolysis_Enzymes"/>
</dbReference>
<comment type="catalytic activity">
    <reaction evidence="17">
        <text>(11Z)-octadecenoyl-CoA + H2O = (11Z)-octadecenoate + CoA + H(+)</text>
        <dbReference type="Rhea" id="RHEA:65240"/>
        <dbReference type="ChEBI" id="CHEBI:15377"/>
        <dbReference type="ChEBI" id="CHEBI:15378"/>
        <dbReference type="ChEBI" id="CHEBI:30827"/>
        <dbReference type="ChEBI" id="CHEBI:57287"/>
        <dbReference type="ChEBI" id="CHEBI:75121"/>
    </reaction>
    <physiologicalReaction direction="left-to-right" evidence="17">
        <dbReference type="Rhea" id="RHEA:65241"/>
    </physiologicalReaction>
</comment>
<keyword evidence="6" id="KW-0732">Signal</keyword>
<evidence type="ECO:0000256" key="18">
    <source>
        <dbReference type="ARBA" id="ARBA00052976"/>
    </source>
</evidence>
<comment type="catalytic activity">
    <reaction evidence="16">
        <text>a hexanoate ester + H2O = an aliphatic alcohol + hexanoate + H(+)</text>
        <dbReference type="Rhea" id="RHEA:47352"/>
        <dbReference type="ChEBI" id="CHEBI:2571"/>
        <dbReference type="ChEBI" id="CHEBI:15377"/>
        <dbReference type="ChEBI" id="CHEBI:15378"/>
        <dbReference type="ChEBI" id="CHEBI:17120"/>
        <dbReference type="ChEBI" id="CHEBI:87656"/>
    </reaction>
</comment>
<dbReference type="GO" id="GO:0004064">
    <property type="term" value="F:arylesterase activity"/>
    <property type="evidence" value="ECO:0007669"/>
    <property type="project" value="UniProtKB-EC"/>
</dbReference>
<evidence type="ECO:0000256" key="12">
    <source>
        <dbReference type="ARBA" id="ARBA00050352"/>
    </source>
</evidence>
<evidence type="ECO:0000256" key="28">
    <source>
        <dbReference type="ARBA" id="ARBA00080229"/>
    </source>
</evidence>
<comment type="catalytic activity">
    <reaction evidence="10">
        <text>hexadecanoyl-CoA + H2O = hexadecanoate + CoA + H(+)</text>
        <dbReference type="Rhea" id="RHEA:16645"/>
        <dbReference type="ChEBI" id="CHEBI:7896"/>
        <dbReference type="ChEBI" id="CHEBI:15377"/>
        <dbReference type="ChEBI" id="CHEBI:15378"/>
        <dbReference type="ChEBI" id="CHEBI:57287"/>
        <dbReference type="ChEBI" id="CHEBI:57379"/>
        <dbReference type="EC" id="3.1.2.2"/>
    </reaction>
    <physiologicalReaction direction="left-to-right" evidence="10">
        <dbReference type="Rhea" id="RHEA:16646"/>
    </physiologicalReaction>
</comment>
<dbReference type="InterPro" id="IPR036514">
    <property type="entry name" value="SGNH_hydro_sf"/>
</dbReference>
<evidence type="ECO:0000256" key="22">
    <source>
        <dbReference type="ARBA" id="ARBA00078117"/>
    </source>
</evidence>
<dbReference type="AlphaFoldDB" id="A0AAQ3H447"/>
<evidence type="ECO:0000256" key="14">
    <source>
        <dbReference type="ARBA" id="ARBA00052268"/>
    </source>
</evidence>
<keyword evidence="7 31" id="KW-0378">Hydrolase</keyword>
<evidence type="ECO:0000256" key="11">
    <source>
        <dbReference type="ARBA" id="ARBA00049531"/>
    </source>
</evidence>
<evidence type="ECO:0000256" key="19">
    <source>
        <dbReference type="ARBA" id="ARBA00065151"/>
    </source>
</evidence>